<proteinExistence type="predicted"/>
<sequence length="103" mass="11469">MTLVESGRGLSFWFDPTDASLSEPPMDDRELVFLIKGQTKSCLNRLVREFANAYQKDQGVHDLLGSGLSPVQSAISAGFSRDPTLDAWRWSSNPSAPRFPLWP</sequence>
<accession>A0A238KNF6</accession>
<dbReference type="AlphaFoldDB" id="A0A238KNF6"/>
<dbReference type="EMBL" id="FXYH01000010">
    <property type="protein sequence ID" value="SMX44221.1"/>
    <property type="molecule type" value="Genomic_DNA"/>
</dbReference>
<reference evidence="1 2" key="1">
    <citation type="submission" date="2017-05" db="EMBL/GenBank/DDBJ databases">
        <authorList>
            <person name="Song R."/>
            <person name="Chenine A.L."/>
            <person name="Ruprecht R.M."/>
        </authorList>
    </citation>
    <scope>NUCLEOTIDE SEQUENCE [LARGE SCALE GENOMIC DNA]</scope>
    <source>
        <strain evidence="1 2">CECT 8663</strain>
    </source>
</reference>
<name>A0A238KNF6_9RHOB</name>
<gene>
    <name evidence="1" type="ORF">PEV8663_02820</name>
</gene>
<dbReference type="RefSeq" id="WP_141468105.1">
    <property type="nucleotide sequence ID" value="NZ_CBDIHF020000003.1"/>
</dbReference>
<dbReference type="Proteomes" id="UP000220836">
    <property type="component" value="Unassembled WGS sequence"/>
</dbReference>
<organism evidence="1 2">
    <name type="scientific">Pelagimonas varians</name>
    <dbReference type="NCBI Taxonomy" id="696760"/>
    <lineage>
        <taxon>Bacteria</taxon>
        <taxon>Pseudomonadati</taxon>
        <taxon>Pseudomonadota</taxon>
        <taxon>Alphaproteobacteria</taxon>
        <taxon>Rhodobacterales</taxon>
        <taxon>Roseobacteraceae</taxon>
        <taxon>Pelagimonas</taxon>
    </lineage>
</organism>
<protein>
    <submittedName>
        <fullName evidence="1">Uncharacterized protein</fullName>
    </submittedName>
</protein>
<evidence type="ECO:0000313" key="2">
    <source>
        <dbReference type="Proteomes" id="UP000220836"/>
    </source>
</evidence>
<dbReference type="OrthoDB" id="3469168at2"/>
<keyword evidence="2" id="KW-1185">Reference proteome</keyword>
<evidence type="ECO:0000313" key="1">
    <source>
        <dbReference type="EMBL" id="SMX44221.1"/>
    </source>
</evidence>